<organism evidence="1 2">
    <name type="scientific">Ranitomeya imitator</name>
    <name type="common">mimic poison frog</name>
    <dbReference type="NCBI Taxonomy" id="111125"/>
    <lineage>
        <taxon>Eukaryota</taxon>
        <taxon>Metazoa</taxon>
        <taxon>Chordata</taxon>
        <taxon>Craniata</taxon>
        <taxon>Vertebrata</taxon>
        <taxon>Euteleostomi</taxon>
        <taxon>Amphibia</taxon>
        <taxon>Batrachia</taxon>
        <taxon>Anura</taxon>
        <taxon>Neobatrachia</taxon>
        <taxon>Hyloidea</taxon>
        <taxon>Dendrobatidae</taxon>
        <taxon>Dendrobatinae</taxon>
        <taxon>Ranitomeya</taxon>
    </lineage>
</organism>
<reference evidence="1" key="1">
    <citation type="submission" date="2023-07" db="EMBL/GenBank/DDBJ databases">
        <authorList>
            <person name="Stuckert A."/>
        </authorList>
    </citation>
    <scope>NUCLEOTIDE SEQUENCE</scope>
</reference>
<keyword evidence="2" id="KW-1185">Reference proteome</keyword>
<gene>
    <name evidence="1" type="ORF">RIMI_LOCUS17202951</name>
</gene>
<dbReference type="EMBL" id="CAUEEQ010049647">
    <property type="protein sequence ID" value="CAJ0960276.1"/>
    <property type="molecule type" value="Genomic_DNA"/>
</dbReference>
<evidence type="ECO:0000313" key="2">
    <source>
        <dbReference type="Proteomes" id="UP001176940"/>
    </source>
</evidence>
<proteinExistence type="predicted"/>
<feature type="non-terminal residue" evidence="1">
    <location>
        <position position="1"/>
    </location>
</feature>
<comment type="caution">
    <text evidence="1">The sequence shown here is derived from an EMBL/GenBank/DDBJ whole genome shotgun (WGS) entry which is preliminary data.</text>
</comment>
<name>A0ABN9M8E1_9NEOB</name>
<accession>A0ABN9M8E1</accession>
<sequence length="63" mass="6627">EPVFLPDPPCCDSVLLEEQEVSAKLKVEIEGFVIVGRVCGVVIGSSSGFSGSGRSKCLILLTM</sequence>
<dbReference type="Proteomes" id="UP001176940">
    <property type="component" value="Unassembled WGS sequence"/>
</dbReference>
<protein>
    <submittedName>
        <fullName evidence="1">Uncharacterized protein</fullName>
    </submittedName>
</protein>
<evidence type="ECO:0000313" key="1">
    <source>
        <dbReference type="EMBL" id="CAJ0960276.1"/>
    </source>
</evidence>